<dbReference type="RefSeq" id="WP_133037279.1">
    <property type="nucleotide sequence ID" value="NZ_BAABEI010000012.1"/>
</dbReference>
<gene>
    <name evidence="1" type="ORF">EV665_1932</name>
</gene>
<sequence>MAGFYSAVDNNDAYPQAGSGAAVAFTFGLSNITITNNTGVTWAAGSNLLASFGDNTDDGSYNADVRVDAIVSLTAATGTTGNTVADVGTEFTQATLNNNFKALADKQNEVIAALKAAGILVK</sequence>
<protein>
    <submittedName>
        <fullName evidence="1">Uncharacterized protein</fullName>
    </submittedName>
</protein>
<organism evidence="1 2">
    <name type="scientific">Shinella granuli</name>
    <dbReference type="NCBI Taxonomy" id="323621"/>
    <lineage>
        <taxon>Bacteria</taxon>
        <taxon>Pseudomonadati</taxon>
        <taxon>Pseudomonadota</taxon>
        <taxon>Alphaproteobacteria</taxon>
        <taxon>Hyphomicrobiales</taxon>
        <taxon>Rhizobiaceae</taxon>
        <taxon>Shinella</taxon>
    </lineage>
</organism>
<evidence type="ECO:0000313" key="2">
    <source>
        <dbReference type="Proteomes" id="UP000295351"/>
    </source>
</evidence>
<accession>A0A4R2BN44</accession>
<evidence type="ECO:0000313" key="1">
    <source>
        <dbReference type="EMBL" id="TCN28586.1"/>
    </source>
</evidence>
<reference evidence="1 2" key="1">
    <citation type="submission" date="2019-03" db="EMBL/GenBank/DDBJ databases">
        <title>Genomic Encyclopedia of Type Strains, Phase IV (KMG-IV): sequencing the most valuable type-strain genomes for metagenomic binning, comparative biology and taxonomic classification.</title>
        <authorList>
            <person name="Goeker M."/>
        </authorList>
    </citation>
    <scope>NUCLEOTIDE SEQUENCE [LARGE SCALE GENOMIC DNA]</scope>
    <source>
        <strain evidence="1 2">DSM 18401</strain>
    </source>
</reference>
<dbReference type="AlphaFoldDB" id="A0A4R2BN44"/>
<proteinExistence type="predicted"/>
<name>A0A4R2BN44_SHIGR</name>
<comment type="caution">
    <text evidence="1">The sequence shown here is derived from an EMBL/GenBank/DDBJ whole genome shotgun (WGS) entry which is preliminary data.</text>
</comment>
<keyword evidence="2" id="KW-1185">Reference proteome</keyword>
<dbReference type="Proteomes" id="UP000295351">
    <property type="component" value="Unassembled WGS sequence"/>
</dbReference>
<dbReference type="EMBL" id="SLVX01000093">
    <property type="protein sequence ID" value="TCN28586.1"/>
    <property type="molecule type" value="Genomic_DNA"/>
</dbReference>